<keyword evidence="2" id="KW-0347">Helicase</keyword>
<dbReference type="InterPro" id="IPR045028">
    <property type="entry name" value="DinG/Rad3-like"/>
</dbReference>
<keyword evidence="2" id="KW-0547">Nucleotide-binding</keyword>
<dbReference type="Gene3D" id="3.40.50.300">
    <property type="entry name" value="P-loop containing nucleotide triphosphate hydrolases"/>
    <property type="match status" value="1"/>
</dbReference>
<dbReference type="InterPro" id="IPR027417">
    <property type="entry name" value="P-loop_NTPase"/>
</dbReference>
<dbReference type="STRING" id="104452.A0A0L7LG29"/>
<dbReference type="SMART" id="SM00491">
    <property type="entry name" value="HELICc2"/>
    <property type="match status" value="1"/>
</dbReference>
<sequence>MKIALEVIVAGGTMEPISEFKSLLTSEPDDARVNVVRCQHVVPPDHVLGVCLSKGPSNEKMSYLNRAGGGGSVYYESLCMKAVNQCIGRAVRHANDYACVLLVDERYSRPQTTAALPSFIQKSLMTNCNFGPTIGSIA</sequence>
<name>A0A0L7LG29_OPEBR</name>
<organism evidence="2 3">
    <name type="scientific">Operophtera brumata</name>
    <name type="common">Winter moth</name>
    <name type="synonym">Phalaena brumata</name>
    <dbReference type="NCBI Taxonomy" id="104452"/>
    <lineage>
        <taxon>Eukaryota</taxon>
        <taxon>Metazoa</taxon>
        <taxon>Ecdysozoa</taxon>
        <taxon>Arthropoda</taxon>
        <taxon>Hexapoda</taxon>
        <taxon>Insecta</taxon>
        <taxon>Pterygota</taxon>
        <taxon>Neoptera</taxon>
        <taxon>Endopterygota</taxon>
        <taxon>Lepidoptera</taxon>
        <taxon>Glossata</taxon>
        <taxon>Ditrysia</taxon>
        <taxon>Geometroidea</taxon>
        <taxon>Geometridae</taxon>
        <taxon>Larentiinae</taxon>
        <taxon>Operophtera</taxon>
    </lineage>
</organism>
<accession>A0A0L7LG29</accession>
<protein>
    <submittedName>
        <fullName evidence="2">Putative ATP-dependent RNA helicase DDX11</fullName>
    </submittedName>
</protein>
<evidence type="ECO:0000259" key="1">
    <source>
        <dbReference type="SMART" id="SM00491"/>
    </source>
</evidence>
<dbReference type="GO" id="GO:0003678">
    <property type="term" value="F:DNA helicase activity"/>
    <property type="evidence" value="ECO:0007669"/>
    <property type="project" value="TreeGrafter"/>
</dbReference>
<dbReference type="GO" id="GO:0003676">
    <property type="term" value="F:nucleic acid binding"/>
    <property type="evidence" value="ECO:0007669"/>
    <property type="project" value="InterPro"/>
</dbReference>
<gene>
    <name evidence="2" type="ORF">OBRU01_09156</name>
</gene>
<feature type="non-terminal residue" evidence="2">
    <location>
        <position position="138"/>
    </location>
</feature>
<dbReference type="Pfam" id="PF13307">
    <property type="entry name" value="Helicase_C_2"/>
    <property type="match status" value="1"/>
</dbReference>
<dbReference type="PANTHER" id="PTHR11472:SF41">
    <property type="entry name" value="ATP-DEPENDENT DNA HELICASE DDX11-RELATED"/>
    <property type="match status" value="1"/>
</dbReference>
<reference evidence="2 3" key="1">
    <citation type="journal article" date="2015" name="Genome Biol. Evol.">
        <title>The genome of winter moth (Operophtera brumata) provides a genomic perspective on sexual dimorphism and phenology.</title>
        <authorList>
            <person name="Derks M.F."/>
            <person name="Smit S."/>
            <person name="Salis L."/>
            <person name="Schijlen E."/>
            <person name="Bossers A."/>
            <person name="Mateman C."/>
            <person name="Pijl A.S."/>
            <person name="de Ridder D."/>
            <person name="Groenen M.A."/>
            <person name="Visser M.E."/>
            <person name="Megens H.J."/>
        </authorList>
    </citation>
    <scope>NUCLEOTIDE SEQUENCE [LARGE SCALE GENOMIC DNA]</scope>
    <source>
        <strain evidence="2">WM2013NL</strain>
        <tissue evidence="2">Head and thorax</tissue>
    </source>
</reference>
<dbReference type="Proteomes" id="UP000037510">
    <property type="component" value="Unassembled WGS sequence"/>
</dbReference>
<feature type="domain" description="ATP-dependent helicase C-terminal" evidence="1">
    <location>
        <begin position="1"/>
        <end position="109"/>
    </location>
</feature>
<dbReference type="AlphaFoldDB" id="A0A0L7LG29"/>
<dbReference type="GO" id="GO:0034085">
    <property type="term" value="P:establishment of sister chromatid cohesion"/>
    <property type="evidence" value="ECO:0007669"/>
    <property type="project" value="TreeGrafter"/>
</dbReference>
<dbReference type="GO" id="GO:0016818">
    <property type="term" value="F:hydrolase activity, acting on acid anhydrides, in phosphorus-containing anhydrides"/>
    <property type="evidence" value="ECO:0007669"/>
    <property type="project" value="InterPro"/>
</dbReference>
<keyword evidence="3" id="KW-1185">Reference proteome</keyword>
<evidence type="ECO:0000313" key="2">
    <source>
        <dbReference type="EMBL" id="KOB74508.1"/>
    </source>
</evidence>
<evidence type="ECO:0000313" key="3">
    <source>
        <dbReference type="Proteomes" id="UP000037510"/>
    </source>
</evidence>
<keyword evidence="2" id="KW-0378">Hydrolase</keyword>
<dbReference type="GO" id="GO:0005634">
    <property type="term" value="C:nucleus"/>
    <property type="evidence" value="ECO:0007669"/>
    <property type="project" value="TreeGrafter"/>
</dbReference>
<dbReference type="EMBL" id="JTDY01001216">
    <property type="protein sequence ID" value="KOB74508.1"/>
    <property type="molecule type" value="Genomic_DNA"/>
</dbReference>
<keyword evidence="2" id="KW-0067">ATP-binding</keyword>
<dbReference type="GO" id="GO:0005524">
    <property type="term" value="F:ATP binding"/>
    <property type="evidence" value="ECO:0007669"/>
    <property type="project" value="InterPro"/>
</dbReference>
<dbReference type="InterPro" id="IPR006555">
    <property type="entry name" value="ATP-dep_Helicase_C"/>
</dbReference>
<comment type="caution">
    <text evidence="2">The sequence shown here is derived from an EMBL/GenBank/DDBJ whole genome shotgun (WGS) entry which is preliminary data.</text>
</comment>
<dbReference type="PANTHER" id="PTHR11472">
    <property type="entry name" value="DNA REPAIR DEAD HELICASE RAD3/XP-D SUBFAMILY MEMBER"/>
    <property type="match status" value="1"/>
</dbReference>
<dbReference type="GO" id="GO:0006139">
    <property type="term" value="P:nucleobase-containing compound metabolic process"/>
    <property type="evidence" value="ECO:0007669"/>
    <property type="project" value="InterPro"/>
</dbReference>
<proteinExistence type="predicted"/>